<evidence type="ECO:0000313" key="2">
    <source>
        <dbReference type="Proteomes" id="UP000287651"/>
    </source>
</evidence>
<reference evidence="1 2" key="1">
    <citation type="journal article" date="2014" name="Agronomy (Basel)">
        <title>A Draft Genome Sequence for Ensete ventricosum, the Drought-Tolerant Tree Against Hunger.</title>
        <authorList>
            <person name="Harrison J."/>
            <person name="Moore K.A."/>
            <person name="Paszkiewicz K."/>
            <person name="Jones T."/>
            <person name="Grant M."/>
            <person name="Ambacheew D."/>
            <person name="Muzemil S."/>
            <person name="Studholme D.J."/>
        </authorList>
    </citation>
    <scope>NUCLEOTIDE SEQUENCE [LARGE SCALE GENOMIC DNA]</scope>
</reference>
<accession>A0A426ZHP4</accession>
<protein>
    <submittedName>
        <fullName evidence="1">Uncharacterized protein</fullName>
    </submittedName>
</protein>
<comment type="caution">
    <text evidence="1">The sequence shown here is derived from an EMBL/GenBank/DDBJ whole genome shotgun (WGS) entry which is preliminary data.</text>
</comment>
<sequence>MARRRSLLWAGAVLVGTASIGVVAASGLAVGPYRGPGFGRSHLQTTWPQSTNPARDLSVGGHPPPIGSLLVGPAFKICYLLRGPFVVGRGRSVGMMREGGRGIGGGSLTYRLSLLCRPYLLFIETH</sequence>
<dbReference type="AlphaFoldDB" id="A0A426ZHP4"/>
<name>A0A426ZHP4_ENSVE</name>
<evidence type="ECO:0000313" key="1">
    <source>
        <dbReference type="EMBL" id="RRT63488.1"/>
    </source>
</evidence>
<gene>
    <name evidence="1" type="ORF">B296_00003125</name>
</gene>
<proteinExistence type="predicted"/>
<dbReference type="EMBL" id="AMZH03006579">
    <property type="protein sequence ID" value="RRT63488.1"/>
    <property type="molecule type" value="Genomic_DNA"/>
</dbReference>
<organism evidence="1 2">
    <name type="scientific">Ensete ventricosum</name>
    <name type="common">Abyssinian banana</name>
    <name type="synonym">Musa ensete</name>
    <dbReference type="NCBI Taxonomy" id="4639"/>
    <lineage>
        <taxon>Eukaryota</taxon>
        <taxon>Viridiplantae</taxon>
        <taxon>Streptophyta</taxon>
        <taxon>Embryophyta</taxon>
        <taxon>Tracheophyta</taxon>
        <taxon>Spermatophyta</taxon>
        <taxon>Magnoliopsida</taxon>
        <taxon>Liliopsida</taxon>
        <taxon>Zingiberales</taxon>
        <taxon>Musaceae</taxon>
        <taxon>Ensete</taxon>
    </lineage>
</organism>
<dbReference type="Proteomes" id="UP000287651">
    <property type="component" value="Unassembled WGS sequence"/>
</dbReference>